<protein>
    <submittedName>
        <fullName evidence="1">Uncharacterized protein</fullName>
    </submittedName>
</protein>
<dbReference type="EMBL" id="CM047745">
    <property type="protein sequence ID" value="KAJ0025318.1"/>
    <property type="molecule type" value="Genomic_DNA"/>
</dbReference>
<sequence length="218" mass="25318">MASNSIYNYYYQDFSSVSSVPSHLFVIRLCFKHFLQLSYPEDVTIPWHEMYQTVTFLREEFLSFQTGPTFIASILSSTGSSSHIIDSMVRDIYNFSWEMQTSHNNDTEPRGLLMVINLFAMTPYDDREITDRILSESSIVPRFRAADKDAIRKLEKVKVQDLMSTTQCTVCLEELKDVNLEVVRMSCSHLYHEECIVKWLETNCTCPLCRYALPRSEG</sequence>
<accession>A0ACC0XXM2</accession>
<evidence type="ECO:0000313" key="1">
    <source>
        <dbReference type="EMBL" id="KAJ0025318.1"/>
    </source>
</evidence>
<dbReference type="Proteomes" id="UP001163603">
    <property type="component" value="Chromosome 10"/>
</dbReference>
<gene>
    <name evidence="1" type="ORF">Pint_07798</name>
</gene>
<reference evidence="2" key="1">
    <citation type="journal article" date="2023" name="G3 (Bethesda)">
        <title>Genome assembly and association tests identify interacting loci associated with vigor, precocity, and sex in interspecific pistachio rootstocks.</title>
        <authorList>
            <person name="Palmer W."/>
            <person name="Jacygrad E."/>
            <person name="Sagayaradj S."/>
            <person name="Cavanaugh K."/>
            <person name="Han R."/>
            <person name="Bertier L."/>
            <person name="Beede B."/>
            <person name="Kafkas S."/>
            <person name="Golino D."/>
            <person name="Preece J."/>
            <person name="Michelmore R."/>
        </authorList>
    </citation>
    <scope>NUCLEOTIDE SEQUENCE [LARGE SCALE GENOMIC DNA]</scope>
</reference>
<keyword evidence="2" id="KW-1185">Reference proteome</keyword>
<proteinExistence type="predicted"/>
<organism evidence="1 2">
    <name type="scientific">Pistacia integerrima</name>
    <dbReference type="NCBI Taxonomy" id="434235"/>
    <lineage>
        <taxon>Eukaryota</taxon>
        <taxon>Viridiplantae</taxon>
        <taxon>Streptophyta</taxon>
        <taxon>Embryophyta</taxon>
        <taxon>Tracheophyta</taxon>
        <taxon>Spermatophyta</taxon>
        <taxon>Magnoliopsida</taxon>
        <taxon>eudicotyledons</taxon>
        <taxon>Gunneridae</taxon>
        <taxon>Pentapetalae</taxon>
        <taxon>rosids</taxon>
        <taxon>malvids</taxon>
        <taxon>Sapindales</taxon>
        <taxon>Anacardiaceae</taxon>
        <taxon>Pistacia</taxon>
    </lineage>
</organism>
<name>A0ACC0XXM2_9ROSI</name>
<evidence type="ECO:0000313" key="2">
    <source>
        <dbReference type="Proteomes" id="UP001163603"/>
    </source>
</evidence>
<comment type="caution">
    <text evidence="1">The sequence shown here is derived from an EMBL/GenBank/DDBJ whole genome shotgun (WGS) entry which is preliminary data.</text>
</comment>